<accession>A0A0K8T1B4</accession>
<evidence type="ECO:0000313" key="1">
    <source>
        <dbReference type="EMBL" id="JAG58985.1"/>
    </source>
</evidence>
<dbReference type="AlphaFoldDB" id="A0A0K8T1B4"/>
<dbReference type="EMBL" id="GBRD01006836">
    <property type="protein sequence ID" value="JAG58985.1"/>
    <property type="molecule type" value="Transcribed_RNA"/>
</dbReference>
<sequence length="353" mass="40283">LVYTTDDGGDKECRVTIEIDTETGLMKRNVSYIIRMFRYQREPGNVRQPERGGQEERHPNWHRKQKIREVGVTVGNDELPMQEIEDSKKAHGKWKIPLLGITPILHKVHRNLKIPEVGSNVGNCEFRKWMIPEDGLDVGTYEWSMPGYSKRKRMIPEDRFDVENDELSNPGVEGSIMKYAAKFRFPGLGQNFLNKLSQSGGPAGKGNITGNNKLSTSDIEFLKKHTEEWKIPTIKKFIGGNKKVMKGITVMQYVYITEDDGDKKCTVRVEVDNKSGSTKHNVSCMKQWIPKKGELVYEKEEPGSMPLSPLEIKLFKRHAGKWKIPTIKKFVGGNKKVKDGITVIQYVYITEDG</sequence>
<feature type="non-terminal residue" evidence="1">
    <location>
        <position position="1"/>
    </location>
</feature>
<organism evidence="1">
    <name type="scientific">Lygus hesperus</name>
    <name type="common">Western plant bug</name>
    <dbReference type="NCBI Taxonomy" id="30085"/>
    <lineage>
        <taxon>Eukaryota</taxon>
        <taxon>Metazoa</taxon>
        <taxon>Ecdysozoa</taxon>
        <taxon>Arthropoda</taxon>
        <taxon>Hexapoda</taxon>
        <taxon>Insecta</taxon>
        <taxon>Pterygota</taxon>
        <taxon>Neoptera</taxon>
        <taxon>Paraneoptera</taxon>
        <taxon>Hemiptera</taxon>
        <taxon>Heteroptera</taxon>
        <taxon>Panheteroptera</taxon>
        <taxon>Cimicomorpha</taxon>
        <taxon>Miridae</taxon>
        <taxon>Mirini</taxon>
        <taxon>Lygus</taxon>
    </lineage>
</organism>
<feature type="non-terminal residue" evidence="1">
    <location>
        <position position="353"/>
    </location>
</feature>
<name>A0A0K8T1B4_LYGHE</name>
<reference evidence="1" key="1">
    <citation type="submission" date="2014-09" db="EMBL/GenBank/DDBJ databases">
        <authorList>
            <person name="Magalhaes I.L.F."/>
            <person name="Oliveira U."/>
            <person name="Santos F.R."/>
            <person name="Vidigal T.H.D.A."/>
            <person name="Brescovit A.D."/>
            <person name="Santos A.J."/>
        </authorList>
    </citation>
    <scope>NUCLEOTIDE SEQUENCE</scope>
</reference>
<proteinExistence type="predicted"/>
<protein>
    <submittedName>
        <fullName evidence="1">Uncharacterized protein</fullName>
    </submittedName>
</protein>